<accession>A0AAV4T518</accession>
<keyword evidence="2" id="KW-1185">Reference proteome</keyword>
<dbReference type="Proteomes" id="UP001054837">
    <property type="component" value="Unassembled WGS sequence"/>
</dbReference>
<evidence type="ECO:0000313" key="1">
    <source>
        <dbReference type="EMBL" id="GIY40596.1"/>
    </source>
</evidence>
<sequence length="106" mass="12221">MSFILSKSSNGSTQQVISGHTGLLHPCIHELHTVQLLEWFHPQNFWSYRFIASMHPAPRRVPSYCSCIHELLLFKMVPPIRNFWSYKFIASMSFILSISSNGSTHK</sequence>
<protein>
    <submittedName>
        <fullName evidence="1">Uncharacterized protein</fullName>
    </submittedName>
</protein>
<organism evidence="1 2">
    <name type="scientific">Caerostris darwini</name>
    <dbReference type="NCBI Taxonomy" id="1538125"/>
    <lineage>
        <taxon>Eukaryota</taxon>
        <taxon>Metazoa</taxon>
        <taxon>Ecdysozoa</taxon>
        <taxon>Arthropoda</taxon>
        <taxon>Chelicerata</taxon>
        <taxon>Arachnida</taxon>
        <taxon>Araneae</taxon>
        <taxon>Araneomorphae</taxon>
        <taxon>Entelegynae</taxon>
        <taxon>Araneoidea</taxon>
        <taxon>Araneidae</taxon>
        <taxon>Caerostris</taxon>
    </lineage>
</organism>
<reference evidence="1 2" key="1">
    <citation type="submission" date="2021-06" db="EMBL/GenBank/DDBJ databases">
        <title>Caerostris darwini draft genome.</title>
        <authorList>
            <person name="Kono N."/>
            <person name="Arakawa K."/>
        </authorList>
    </citation>
    <scope>NUCLEOTIDE SEQUENCE [LARGE SCALE GENOMIC DNA]</scope>
</reference>
<dbReference type="EMBL" id="BPLQ01008960">
    <property type="protein sequence ID" value="GIY40596.1"/>
    <property type="molecule type" value="Genomic_DNA"/>
</dbReference>
<evidence type="ECO:0000313" key="2">
    <source>
        <dbReference type="Proteomes" id="UP001054837"/>
    </source>
</evidence>
<dbReference type="AlphaFoldDB" id="A0AAV4T518"/>
<comment type="caution">
    <text evidence="1">The sequence shown here is derived from an EMBL/GenBank/DDBJ whole genome shotgun (WGS) entry which is preliminary data.</text>
</comment>
<name>A0AAV4T518_9ARAC</name>
<proteinExistence type="predicted"/>
<gene>
    <name evidence="1" type="ORF">CDAR_499021</name>
</gene>